<evidence type="ECO:0000256" key="7">
    <source>
        <dbReference type="ARBA" id="ARBA00022801"/>
    </source>
</evidence>
<protein>
    <recommendedName>
        <fullName evidence="9">Endoribonuclease YbeY</fullName>
        <ecNumber evidence="9">3.1.-.-</ecNumber>
    </recommendedName>
</protein>
<comment type="function">
    <text evidence="9">Single strand-specific metallo-endoribonuclease involved in late-stage 70S ribosome quality control and in maturation of the 3' terminus of the 16S rRNA.</text>
</comment>
<dbReference type="GO" id="GO:0006364">
    <property type="term" value="P:rRNA processing"/>
    <property type="evidence" value="ECO:0007669"/>
    <property type="project" value="UniProtKB-UniRule"/>
</dbReference>
<dbReference type="OrthoDB" id="9807740at2"/>
<evidence type="ECO:0000256" key="1">
    <source>
        <dbReference type="ARBA" id="ARBA00010875"/>
    </source>
</evidence>
<keyword evidence="3 9" id="KW-0698">rRNA processing</keyword>
<dbReference type="Gene3D" id="3.40.390.30">
    <property type="entry name" value="Metalloproteases ('zincins'), catalytic domain"/>
    <property type="match status" value="1"/>
</dbReference>
<sequence length="172" mass="19572">MASSASTLAIEINVQDDYYTESSCPITPQTWQNWIQEWFNILSPTIQKANNYEISLLLTDDTGIQELNAQYRQKDQPTDVLAFAILETDFPLPSEIFLTEALYLGDIIISVETANRQAQQHGYSLKQELAWLAAHGFLHLLGWDHPDEEHLLLMLSQQETLLSKVGLLPQNQ</sequence>
<dbReference type="PANTHER" id="PTHR46986:SF1">
    <property type="entry name" value="ENDORIBONUCLEASE YBEY, CHLOROPLASTIC"/>
    <property type="match status" value="1"/>
</dbReference>
<proteinExistence type="inferred from homology"/>
<comment type="caution">
    <text evidence="10">The sequence shown here is derived from an EMBL/GenBank/DDBJ whole genome shotgun (WGS) entry which is preliminary data.</text>
</comment>
<gene>
    <name evidence="9" type="primary">ybeY</name>
    <name evidence="10" type="ORF">C7H19_09100</name>
</gene>
<dbReference type="PROSITE" id="PS01306">
    <property type="entry name" value="UPF0054"/>
    <property type="match status" value="1"/>
</dbReference>
<feature type="binding site" evidence="9">
    <location>
        <position position="135"/>
    </location>
    <ligand>
        <name>Zn(2+)</name>
        <dbReference type="ChEBI" id="CHEBI:29105"/>
        <note>catalytic</note>
    </ligand>
</feature>
<dbReference type="Proteomes" id="UP000239001">
    <property type="component" value="Unassembled WGS sequence"/>
</dbReference>
<reference evidence="10 11" key="2">
    <citation type="submission" date="2018-03" db="EMBL/GenBank/DDBJ databases">
        <authorList>
            <person name="Keele B.F."/>
        </authorList>
    </citation>
    <scope>NUCLEOTIDE SEQUENCE [LARGE SCALE GENOMIC DNA]</scope>
    <source>
        <strain evidence="10 11">CCALA 016</strain>
    </source>
</reference>
<name>A0A2T1LZ64_9CHRO</name>
<evidence type="ECO:0000256" key="9">
    <source>
        <dbReference type="HAMAP-Rule" id="MF_00009"/>
    </source>
</evidence>
<feature type="binding site" evidence="9">
    <location>
        <position position="145"/>
    </location>
    <ligand>
        <name>Zn(2+)</name>
        <dbReference type="ChEBI" id="CHEBI:29105"/>
        <note>catalytic</note>
    </ligand>
</feature>
<keyword evidence="7 9" id="KW-0378">Hydrolase</keyword>
<dbReference type="PANTHER" id="PTHR46986">
    <property type="entry name" value="ENDORIBONUCLEASE YBEY, CHLOROPLASTIC"/>
    <property type="match status" value="1"/>
</dbReference>
<keyword evidence="4 9" id="KW-0540">Nuclease</keyword>
<dbReference type="AlphaFoldDB" id="A0A2T1LZ64"/>
<dbReference type="GO" id="GO:0004222">
    <property type="term" value="F:metalloendopeptidase activity"/>
    <property type="evidence" value="ECO:0007669"/>
    <property type="project" value="InterPro"/>
</dbReference>
<evidence type="ECO:0000256" key="8">
    <source>
        <dbReference type="ARBA" id="ARBA00022833"/>
    </source>
</evidence>
<dbReference type="NCBIfam" id="TIGR00043">
    <property type="entry name" value="rRNA maturation RNase YbeY"/>
    <property type="match status" value="1"/>
</dbReference>
<comment type="similarity">
    <text evidence="1 9">Belongs to the endoribonuclease YbeY family.</text>
</comment>
<dbReference type="GO" id="GO:0004521">
    <property type="term" value="F:RNA endonuclease activity"/>
    <property type="evidence" value="ECO:0007669"/>
    <property type="project" value="UniProtKB-UniRule"/>
</dbReference>
<evidence type="ECO:0000256" key="4">
    <source>
        <dbReference type="ARBA" id="ARBA00022722"/>
    </source>
</evidence>
<evidence type="ECO:0000256" key="5">
    <source>
        <dbReference type="ARBA" id="ARBA00022723"/>
    </source>
</evidence>
<organism evidence="10 11">
    <name type="scientific">Aphanothece hegewaldii CCALA 016</name>
    <dbReference type="NCBI Taxonomy" id="2107694"/>
    <lineage>
        <taxon>Bacteria</taxon>
        <taxon>Bacillati</taxon>
        <taxon>Cyanobacteriota</taxon>
        <taxon>Cyanophyceae</taxon>
        <taxon>Oscillatoriophycideae</taxon>
        <taxon>Chroococcales</taxon>
        <taxon>Aphanothecaceae</taxon>
        <taxon>Aphanothece</taxon>
    </lineage>
</organism>
<dbReference type="GO" id="GO:0005737">
    <property type="term" value="C:cytoplasm"/>
    <property type="evidence" value="ECO:0007669"/>
    <property type="project" value="UniProtKB-SubCell"/>
</dbReference>
<dbReference type="Pfam" id="PF02130">
    <property type="entry name" value="YbeY"/>
    <property type="match status" value="1"/>
</dbReference>
<accession>A0A2T1LZ64</accession>
<evidence type="ECO:0000313" key="11">
    <source>
        <dbReference type="Proteomes" id="UP000239001"/>
    </source>
</evidence>
<comment type="cofactor">
    <cofactor evidence="9">
        <name>Zn(2+)</name>
        <dbReference type="ChEBI" id="CHEBI:29105"/>
    </cofactor>
    <text evidence="9">Binds 1 zinc ion.</text>
</comment>
<dbReference type="EMBL" id="PXOH01000007">
    <property type="protein sequence ID" value="PSF37700.1"/>
    <property type="molecule type" value="Genomic_DNA"/>
</dbReference>
<comment type="subcellular location">
    <subcellularLocation>
        <location evidence="9">Cytoplasm</location>
    </subcellularLocation>
</comment>
<dbReference type="SUPFAM" id="SSF55486">
    <property type="entry name" value="Metalloproteases ('zincins'), catalytic domain"/>
    <property type="match status" value="1"/>
</dbReference>
<dbReference type="GO" id="GO:0008270">
    <property type="term" value="F:zinc ion binding"/>
    <property type="evidence" value="ECO:0007669"/>
    <property type="project" value="UniProtKB-UniRule"/>
</dbReference>
<keyword evidence="5 9" id="KW-0479">Metal-binding</keyword>
<dbReference type="InterPro" id="IPR020549">
    <property type="entry name" value="YbeY_CS"/>
</dbReference>
<dbReference type="HAMAP" id="MF_00009">
    <property type="entry name" value="Endoribonucl_YbeY"/>
    <property type="match status" value="1"/>
</dbReference>
<dbReference type="InterPro" id="IPR002036">
    <property type="entry name" value="YbeY"/>
</dbReference>
<keyword evidence="11" id="KW-1185">Reference proteome</keyword>
<evidence type="ECO:0000313" key="10">
    <source>
        <dbReference type="EMBL" id="PSF37700.1"/>
    </source>
</evidence>
<dbReference type="RefSeq" id="WP_106456565.1">
    <property type="nucleotide sequence ID" value="NZ_PXOH01000007.1"/>
</dbReference>
<keyword evidence="2 9" id="KW-0690">Ribosome biogenesis</keyword>
<evidence type="ECO:0000256" key="6">
    <source>
        <dbReference type="ARBA" id="ARBA00022759"/>
    </source>
</evidence>
<feature type="binding site" evidence="9">
    <location>
        <position position="139"/>
    </location>
    <ligand>
        <name>Zn(2+)</name>
        <dbReference type="ChEBI" id="CHEBI:29105"/>
        <note>catalytic</note>
    </ligand>
</feature>
<keyword evidence="9" id="KW-0963">Cytoplasm</keyword>
<reference evidence="10 11" key="1">
    <citation type="submission" date="2018-03" db="EMBL/GenBank/DDBJ databases">
        <title>The ancient ancestry and fast evolution of plastids.</title>
        <authorList>
            <person name="Moore K.R."/>
            <person name="Magnabosco C."/>
            <person name="Momper L."/>
            <person name="Gold D.A."/>
            <person name="Bosak T."/>
            <person name="Fournier G.P."/>
        </authorList>
    </citation>
    <scope>NUCLEOTIDE SEQUENCE [LARGE SCALE GENOMIC DNA]</scope>
    <source>
        <strain evidence="10 11">CCALA 016</strain>
    </source>
</reference>
<evidence type="ECO:0000256" key="3">
    <source>
        <dbReference type="ARBA" id="ARBA00022552"/>
    </source>
</evidence>
<dbReference type="EC" id="3.1.-.-" evidence="9"/>
<keyword evidence="6 9" id="KW-0255">Endonuclease</keyword>
<dbReference type="InterPro" id="IPR023091">
    <property type="entry name" value="MetalPrtase_cat_dom_sf_prd"/>
</dbReference>
<keyword evidence="8 9" id="KW-0862">Zinc</keyword>
<evidence type="ECO:0000256" key="2">
    <source>
        <dbReference type="ARBA" id="ARBA00022517"/>
    </source>
</evidence>